<proteinExistence type="predicted"/>
<organism evidence="1 2">
    <name type="scientific">Clostridium magnum DSM 2767</name>
    <dbReference type="NCBI Taxonomy" id="1121326"/>
    <lineage>
        <taxon>Bacteria</taxon>
        <taxon>Bacillati</taxon>
        <taxon>Bacillota</taxon>
        <taxon>Clostridia</taxon>
        <taxon>Eubacteriales</taxon>
        <taxon>Clostridiaceae</taxon>
        <taxon>Clostridium</taxon>
    </lineage>
</organism>
<sequence>MTTKGFTKINNSIIFNADLSLEAIGLYVKLQYLSTIDNFSIKRDYIRSISGYGETAFRRVWKELKDKGVLIETKSRSKGRYEYKYTLKTDNTAKVTAPTEEKKPKHIDSDGNTPLDGQVNIDDVIGADQQEKPVINKNTAEIVKATGFDDSQAKELLKLANNNESKVIESYNYTLKQREVRNTFNYTKWVIANKINVQESNTVKSTFNNFKQRQYDFDRLKKALLYGEPYELPA</sequence>
<dbReference type="PATRIC" id="fig|1121326.3.peg.580"/>
<dbReference type="OrthoDB" id="1913225at2"/>
<dbReference type="STRING" id="1121326.CLMAG_06240"/>
<dbReference type="AlphaFoldDB" id="A0A161X272"/>
<comment type="caution">
    <text evidence="1">The sequence shown here is derived from an EMBL/GenBank/DDBJ whole genome shotgun (WGS) entry which is preliminary data.</text>
</comment>
<dbReference type="EMBL" id="LWAE01000001">
    <property type="protein sequence ID" value="KZL93578.1"/>
    <property type="molecule type" value="Genomic_DNA"/>
</dbReference>
<dbReference type="RefSeq" id="WP_066617782.1">
    <property type="nucleotide sequence ID" value="NZ_FQXL01000031.1"/>
</dbReference>
<reference evidence="1 2" key="1">
    <citation type="submission" date="2016-04" db="EMBL/GenBank/DDBJ databases">
        <title>Genome sequence of Clostridium magnum DSM 2767.</title>
        <authorList>
            <person name="Poehlein A."/>
            <person name="Uhlig R."/>
            <person name="Fischer R."/>
            <person name="Bahl H."/>
            <person name="Daniel R."/>
        </authorList>
    </citation>
    <scope>NUCLEOTIDE SEQUENCE [LARGE SCALE GENOMIC DNA]</scope>
    <source>
        <strain evidence="1 2">DSM 2767</strain>
    </source>
</reference>
<name>A0A161X272_9CLOT</name>
<protein>
    <recommendedName>
        <fullName evidence="3">Helix-turn-helix domain-containing protein</fullName>
    </recommendedName>
</protein>
<evidence type="ECO:0000313" key="1">
    <source>
        <dbReference type="EMBL" id="KZL93578.1"/>
    </source>
</evidence>
<gene>
    <name evidence="1" type="ORF">CLMAG_06240</name>
</gene>
<dbReference type="Proteomes" id="UP000076603">
    <property type="component" value="Unassembled WGS sequence"/>
</dbReference>
<evidence type="ECO:0000313" key="2">
    <source>
        <dbReference type="Proteomes" id="UP000076603"/>
    </source>
</evidence>
<keyword evidence="2" id="KW-1185">Reference proteome</keyword>
<evidence type="ECO:0008006" key="3">
    <source>
        <dbReference type="Google" id="ProtNLM"/>
    </source>
</evidence>
<accession>A0A161X272</accession>